<evidence type="ECO:0000313" key="1">
    <source>
        <dbReference type="EMBL" id="MBA0770300.1"/>
    </source>
</evidence>
<keyword evidence="2" id="KW-1185">Reference proteome</keyword>
<reference evidence="1 2" key="1">
    <citation type="journal article" date="2019" name="Genome Biol. Evol.">
        <title>Insights into the evolution of the New World diploid cottons (Gossypium, subgenus Houzingenia) based on genome sequencing.</title>
        <authorList>
            <person name="Grover C.E."/>
            <person name="Arick M.A. 2nd"/>
            <person name="Thrash A."/>
            <person name="Conover J.L."/>
            <person name="Sanders W.S."/>
            <person name="Peterson D.G."/>
            <person name="Frelichowski J.E."/>
            <person name="Scheffler J.A."/>
            <person name="Scheffler B.E."/>
            <person name="Wendel J.F."/>
        </authorList>
    </citation>
    <scope>NUCLEOTIDE SEQUENCE [LARGE SCALE GENOMIC DNA]</scope>
    <source>
        <strain evidence="1">8</strain>
        <tissue evidence="1">Leaf</tissue>
    </source>
</reference>
<dbReference type="AlphaFoldDB" id="A0A7J9EBA2"/>
<name>A0A7J9EBA2_9ROSI</name>
<sequence>MLGGRNLSVATKDKEHLTKYVDKCYNNHSYYQIQAEIDLISKAQNLLQ</sequence>
<organism evidence="1 2">
    <name type="scientific">Gossypium trilobum</name>
    <dbReference type="NCBI Taxonomy" id="34281"/>
    <lineage>
        <taxon>Eukaryota</taxon>
        <taxon>Viridiplantae</taxon>
        <taxon>Streptophyta</taxon>
        <taxon>Embryophyta</taxon>
        <taxon>Tracheophyta</taxon>
        <taxon>Spermatophyta</taxon>
        <taxon>Magnoliopsida</taxon>
        <taxon>eudicotyledons</taxon>
        <taxon>Gunneridae</taxon>
        <taxon>Pentapetalae</taxon>
        <taxon>rosids</taxon>
        <taxon>malvids</taxon>
        <taxon>Malvales</taxon>
        <taxon>Malvaceae</taxon>
        <taxon>Malvoideae</taxon>
        <taxon>Gossypium</taxon>
    </lineage>
</organism>
<evidence type="ECO:0000313" key="2">
    <source>
        <dbReference type="Proteomes" id="UP000593568"/>
    </source>
</evidence>
<protein>
    <submittedName>
        <fullName evidence="1">Uncharacterized protein</fullName>
    </submittedName>
</protein>
<dbReference type="Proteomes" id="UP000593568">
    <property type="component" value="Unassembled WGS sequence"/>
</dbReference>
<gene>
    <name evidence="1" type="ORF">Gotri_018956</name>
</gene>
<comment type="caution">
    <text evidence="1">The sequence shown here is derived from an EMBL/GenBank/DDBJ whole genome shotgun (WGS) entry which is preliminary data.</text>
</comment>
<accession>A0A7J9EBA2</accession>
<proteinExistence type="predicted"/>
<dbReference type="EMBL" id="JABEZW010000007">
    <property type="protein sequence ID" value="MBA0770300.1"/>
    <property type="molecule type" value="Genomic_DNA"/>
</dbReference>